<feature type="transmembrane region" description="Helical" evidence="5">
    <location>
        <begin position="25"/>
        <end position="43"/>
    </location>
</feature>
<dbReference type="GO" id="GO:0009403">
    <property type="term" value="P:toxin biosynthetic process"/>
    <property type="evidence" value="ECO:0007669"/>
    <property type="project" value="InterPro"/>
</dbReference>
<evidence type="ECO:0000256" key="3">
    <source>
        <dbReference type="ARBA" id="ARBA00022989"/>
    </source>
</evidence>
<feature type="transmembrane region" description="Helical" evidence="5">
    <location>
        <begin position="118"/>
        <end position="141"/>
    </location>
</feature>
<comment type="caution">
    <text evidence="6">The sequence shown here is derived from an EMBL/GenBank/DDBJ whole genome shotgun (WGS) entry which is preliminary data.</text>
</comment>
<dbReference type="Pfam" id="PF02674">
    <property type="entry name" value="Colicin_V"/>
    <property type="match status" value="1"/>
</dbReference>
<sequence>MLDIILLFLLAAGFLIGLKRGLIMQIVHLAGFIAAYIVAYLYYDDLTPHVKLWVPYPSPSGDSPVGLLLSSIPLEDAYYRAIAFAILFFATKIILQIFGSMLDFLARLPLLNSANRILGGFFGFVEVYLIAFILLFIASLVPAENIQAYYKDSWLAQGMVENTPVFSEAVKDLWMKNNT</sequence>
<accession>A0A235FB22</accession>
<dbReference type="RefSeq" id="WP_094252236.1">
    <property type="nucleotide sequence ID" value="NZ_JBHLXL010000001.1"/>
</dbReference>
<name>A0A235FB22_9BACL</name>
<evidence type="ECO:0008006" key="8">
    <source>
        <dbReference type="Google" id="ProtNLM"/>
    </source>
</evidence>
<dbReference type="EMBL" id="NOII01000002">
    <property type="protein sequence ID" value="OYD58137.1"/>
    <property type="molecule type" value="Genomic_DNA"/>
</dbReference>
<dbReference type="InterPro" id="IPR003825">
    <property type="entry name" value="Colicin-V_CvpA"/>
</dbReference>
<keyword evidence="2 5" id="KW-0812">Transmembrane</keyword>
<dbReference type="PANTHER" id="PTHR37306">
    <property type="entry name" value="COLICIN V PRODUCTION PROTEIN"/>
    <property type="match status" value="1"/>
</dbReference>
<organism evidence="6 7">
    <name type="scientific">Fictibacillus aquaticus</name>
    <dbReference type="NCBI Taxonomy" id="2021314"/>
    <lineage>
        <taxon>Bacteria</taxon>
        <taxon>Bacillati</taxon>
        <taxon>Bacillota</taxon>
        <taxon>Bacilli</taxon>
        <taxon>Bacillales</taxon>
        <taxon>Fictibacillaceae</taxon>
        <taxon>Fictibacillus</taxon>
    </lineage>
</organism>
<dbReference type="Proteomes" id="UP000215059">
    <property type="component" value="Unassembled WGS sequence"/>
</dbReference>
<keyword evidence="7" id="KW-1185">Reference proteome</keyword>
<evidence type="ECO:0000256" key="2">
    <source>
        <dbReference type="ARBA" id="ARBA00022692"/>
    </source>
</evidence>
<dbReference type="AlphaFoldDB" id="A0A235FB22"/>
<evidence type="ECO:0000256" key="1">
    <source>
        <dbReference type="ARBA" id="ARBA00004141"/>
    </source>
</evidence>
<dbReference type="OrthoDB" id="1809613at2"/>
<keyword evidence="3 5" id="KW-1133">Transmembrane helix</keyword>
<feature type="transmembrane region" description="Helical" evidence="5">
    <location>
        <begin position="77"/>
        <end position="98"/>
    </location>
</feature>
<keyword evidence="4 5" id="KW-0472">Membrane</keyword>
<evidence type="ECO:0000313" key="7">
    <source>
        <dbReference type="Proteomes" id="UP000215059"/>
    </source>
</evidence>
<evidence type="ECO:0000313" key="6">
    <source>
        <dbReference type="EMBL" id="OYD58137.1"/>
    </source>
</evidence>
<dbReference type="GO" id="GO:0016020">
    <property type="term" value="C:membrane"/>
    <property type="evidence" value="ECO:0007669"/>
    <property type="project" value="UniProtKB-SubCell"/>
</dbReference>
<dbReference type="PANTHER" id="PTHR37306:SF1">
    <property type="entry name" value="COLICIN V PRODUCTION PROTEIN"/>
    <property type="match status" value="1"/>
</dbReference>
<comment type="subcellular location">
    <subcellularLocation>
        <location evidence="1">Membrane</location>
        <topology evidence="1">Multi-pass membrane protein</topology>
    </subcellularLocation>
</comment>
<reference evidence="6 7" key="1">
    <citation type="submission" date="2017-07" db="EMBL/GenBank/DDBJ databases">
        <title>Fictibacillus sp. nov. GDSW-R2A3 Genome sequencing and assembly.</title>
        <authorList>
            <person name="Mayilraj S."/>
        </authorList>
    </citation>
    <scope>NUCLEOTIDE SEQUENCE [LARGE SCALE GENOMIC DNA]</scope>
    <source>
        <strain evidence="6 7">GDSW-R2A3</strain>
    </source>
</reference>
<evidence type="ECO:0000256" key="4">
    <source>
        <dbReference type="ARBA" id="ARBA00023136"/>
    </source>
</evidence>
<gene>
    <name evidence="6" type="ORF">CGZ90_09655</name>
</gene>
<evidence type="ECO:0000256" key="5">
    <source>
        <dbReference type="SAM" id="Phobius"/>
    </source>
</evidence>
<proteinExistence type="predicted"/>
<protein>
    <recommendedName>
        <fullName evidence="8">Colicin V production protein</fullName>
    </recommendedName>
</protein>